<reference evidence="1 2" key="1">
    <citation type="submission" date="2019-03" db="EMBL/GenBank/DDBJ databases">
        <title>Genomic Encyclopedia of Type Strains, Phase IV (KMG-IV): sequencing the most valuable type-strain genomes for metagenomic binning, comparative biology and taxonomic classification.</title>
        <authorList>
            <person name="Goeker M."/>
        </authorList>
    </citation>
    <scope>NUCLEOTIDE SEQUENCE [LARGE SCALE GENOMIC DNA]</scope>
    <source>
        <strain evidence="1 2">DSM 22958</strain>
    </source>
</reference>
<organism evidence="1 2">
    <name type="scientific">Camelimonas lactis</name>
    <dbReference type="NCBI Taxonomy" id="659006"/>
    <lineage>
        <taxon>Bacteria</taxon>
        <taxon>Pseudomonadati</taxon>
        <taxon>Pseudomonadota</taxon>
        <taxon>Alphaproteobacteria</taxon>
        <taxon>Hyphomicrobiales</taxon>
        <taxon>Chelatococcaceae</taxon>
        <taxon>Camelimonas</taxon>
    </lineage>
</organism>
<accession>A0A4R2GUH1</accession>
<sequence>MNATGVNGGGSRRRRIIIEQAVDTPDGAGGFSRVWSPQAAVWASFRLIRAAPRDMADRPALAVVWSVRLRWRDDLDGTRRLRDGARIFTILGGGDPDGRKAWLDVRVEEETA</sequence>
<dbReference type="AlphaFoldDB" id="A0A4R2GUH1"/>
<evidence type="ECO:0000313" key="2">
    <source>
        <dbReference type="Proteomes" id="UP000294881"/>
    </source>
</evidence>
<proteinExistence type="predicted"/>
<dbReference type="Gene3D" id="2.40.10.270">
    <property type="entry name" value="Bacteriophage SPP1 head-tail adaptor protein"/>
    <property type="match status" value="1"/>
</dbReference>
<dbReference type="InterPro" id="IPR008767">
    <property type="entry name" value="Phage_SPP1_head-tail_adaptor"/>
</dbReference>
<evidence type="ECO:0000313" key="1">
    <source>
        <dbReference type="EMBL" id="TCO14117.1"/>
    </source>
</evidence>
<dbReference type="Proteomes" id="UP000294881">
    <property type="component" value="Unassembled WGS sequence"/>
</dbReference>
<comment type="caution">
    <text evidence="1">The sequence shown here is derived from an EMBL/GenBank/DDBJ whole genome shotgun (WGS) entry which is preliminary data.</text>
</comment>
<dbReference type="RefSeq" id="WP_165909912.1">
    <property type="nucleotide sequence ID" value="NZ_JBHUNN010000002.1"/>
</dbReference>
<dbReference type="Pfam" id="PF05521">
    <property type="entry name" value="Phage_HCP"/>
    <property type="match status" value="1"/>
</dbReference>
<protein>
    <submittedName>
        <fullName evidence="1">Head-tail adaptor</fullName>
    </submittedName>
</protein>
<keyword evidence="2" id="KW-1185">Reference proteome</keyword>
<dbReference type="InterPro" id="IPR038666">
    <property type="entry name" value="SSP1_head-tail_sf"/>
</dbReference>
<name>A0A4R2GUH1_9HYPH</name>
<dbReference type="EMBL" id="SLWL01000004">
    <property type="protein sequence ID" value="TCO14117.1"/>
    <property type="molecule type" value="Genomic_DNA"/>
</dbReference>
<gene>
    <name evidence="1" type="ORF">EV666_10469</name>
</gene>